<dbReference type="PROSITE" id="PS51371">
    <property type="entry name" value="CBS"/>
    <property type="match status" value="2"/>
</dbReference>
<dbReference type="CDD" id="cd04622">
    <property type="entry name" value="CBS_pair_HRP1_like"/>
    <property type="match status" value="1"/>
</dbReference>
<dbReference type="Pfam" id="PF00571">
    <property type="entry name" value="CBS"/>
    <property type="match status" value="2"/>
</dbReference>
<dbReference type="AlphaFoldDB" id="A0A9Q4B073"/>
<feature type="domain" description="CBS" evidence="3">
    <location>
        <begin position="72"/>
        <end position="127"/>
    </location>
</feature>
<name>A0A9Q4B073_SALAG</name>
<sequence length="142" mass="15794">MTMLRDIMTNNVDTCTPNDNVYEVAMKMKQDHVGAIPICENDKLIGMITDRDIVVRGVAEKRPNSTPVQEVMSDQLFTATPDMDVQEAAKLMAEKQIRRLPIVEGQKLIGIVSLGDLAVHTATEHQAAIALTEISEQPQYHH</sequence>
<dbReference type="SMART" id="SM00116">
    <property type="entry name" value="CBS"/>
    <property type="match status" value="2"/>
</dbReference>
<dbReference type="EMBL" id="JABXYM010000001">
    <property type="protein sequence ID" value="MCR6095918.1"/>
    <property type="molecule type" value="Genomic_DNA"/>
</dbReference>
<keyword evidence="1 2" id="KW-0129">CBS domain</keyword>
<dbReference type="PANTHER" id="PTHR43080:SF2">
    <property type="entry name" value="CBS DOMAIN-CONTAINING PROTEIN"/>
    <property type="match status" value="1"/>
</dbReference>
<comment type="caution">
    <text evidence="4">The sequence shown here is derived from an EMBL/GenBank/DDBJ whole genome shotgun (WGS) entry which is preliminary data.</text>
</comment>
<keyword evidence="5" id="KW-1185">Reference proteome</keyword>
<dbReference type="InterPro" id="IPR046342">
    <property type="entry name" value="CBS_dom_sf"/>
</dbReference>
<evidence type="ECO:0000256" key="1">
    <source>
        <dbReference type="ARBA" id="ARBA00023122"/>
    </source>
</evidence>
<dbReference type="Gene3D" id="3.10.580.10">
    <property type="entry name" value="CBS-domain"/>
    <property type="match status" value="1"/>
</dbReference>
<evidence type="ECO:0000259" key="3">
    <source>
        <dbReference type="PROSITE" id="PS51371"/>
    </source>
</evidence>
<evidence type="ECO:0000313" key="4">
    <source>
        <dbReference type="EMBL" id="MCR6095918.1"/>
    </source>
</evidence>
<gene>
    <name evidence="4" type="ORF">HXA33_05115</name>
</gene>
<proteinExistence type="predicted"/>
<protein>
    <submittedName>
        <fullName evidence="4">CBS domain-containing protein</fullName>
    </submittedName>
</protein>
<dbReference type="Proteomes" id="UP001057753">
    <property type="component" value="Unassembled WGS sequence"/>
</dbReference>
<evidence type="ECO:0000256" key="2">
    <source>
        <dbReference type="PROSITE-ProRule" id="PRU00703"/>
    </source>
</evidence>
<dbReference type="SUPFAM" id="SSF54631">
    <property type="entry name" value="CBS-domain pair"/>
    <property type="match status" value="1"/>
</dbReference>
<organism evidence="4 5">
    <name type="scientific">Salipaludibacillus agaradhaerens</name>
    <name type="common">Bacillus agaradhaerens</name>
    <dbReference type="NCBI Taxonomy" id="76935"/>
    <lineage>
        <taxon>Bacteria</taxon>
        <taxon>Bacillati</taxon>
        <taxon>Bacillota</taxon>
        <taxon>Bacilli</taxon>
        <taxon>Bacillales</taxon>
        <taxon>Bacillaceae</taxon>
    </lineage>
</organism>
<accession>A0A9Q4B073</accession>
<evidence type="ECO:0000313" key="5">
    <source>
        <dbReference type="Proteomes" id="UP001057753"/>
    </source>
</evidence>
<dbReference type="PANTHER" id="PTHR43080">
    <property type="entry name" value="CBS DOMAIN-CONTAINING PROTEIN CBSX3, MITOCHONDRIAL"/>
    <property type="match status" value="1"/>
</dbReference>
<dbReference type="RefSeq" id="WP_095995580.1">
    <property type="nucleotide sequence ID" value="NZ_JABXYM010000001.1"/>
</dbReference>
<dbReference type="OrthoDB" id="9802114at2"/>
<dbReference type="InterPro" id="IPR051257">
    <property type="entry name" value="Diverse_CBS-Domain"/>
</dbReference>
<reference evidence="4" key="1">
    <citation type="submission" date="2020-06" db="EMBL/GenBank/DDBJ databases">
        <title>Insight into the genomes of haloalkaliphilic bacilli from Kenyan soda lakes.</title>
        <authorList>
            <person name="Mwirichia R."/>
            <person name="Villamizar G.C."/>
            <person name="Poehlein A."/>
            <person name="Mugweru J."/>
            <person name="Kipnyargis A."/>
            <person name="Kiplimo D."/>
            <person name="Orwa P."/>
            <person name="Daniel R."/>
        </authorList>
    </citation>
    <scope>NUCLEOTIDE SEQUENCE</scope>
    <source>
        <strain evidence="4">B1096_S55</strain>
    </source>
</reference>
<feature type="domain" description="CBS" evidence="3">
    <location>
        <begin position="8"/>
        <end position="66"/>
    </location>
</feature>
<dbReference type="InterPro" id="IPR000644">
    <property type="entry name" value="CBS_dom"/>
</dbReference>